<dbReference type="InterPro" id="IPR011051">
    <property type="entry name" value="RmlC_Cupin_sf"/>
</dbReference>
<dbReference type="AlphaFoldDB" id="A0A5A7S372"/>
<dbReference type="Proteomes" id="UP000322244">
    <property type="component" value="Unassembled WGS sequence"/>
</dbReference>
<name>A0A5A7S372_9NOCA</name>
<protein>
    <submittedName>
        <fullName evidence="1">Cytoplasmic protein</fullName>
    </submittedName>
</protein>
<evidence type="ECO:0000313" key="1">
    <source>
        <dbReference type="EMBL" id="KAA0015873.1"/>
    </source>
</evidence>
<accession>A0A5A7S372</accession>
<keyword evidence="2" id="KW-1185">Reference proteome</keyword>
<organism evidence="1 2">
    <name type="scientific">Antrihabitans cavernicola</name>
    <dbReference type="NCBI Taxonomy" id="2495913"/>
    <lineage>
        <taxon>Bacteria</taxon>
        <taxon>Bacillati</taxon>
        <taxon>Actinomycetota</taxon>
        <taxon>Actinomycetes</taxon>
        <taxon>Mycobacteriales</taxon>
        <taxon>Nocardiaceae</taxon>
        <taxon>Antrihabitans</taxon>
    </lineage>
</organism>
<sequence length="120" mass="13223">MTVESSSADPALTDPDLYSVVFENERVRVLRYQDRPGDRTTVHRHPDSVMVTLSPIRRRLSSEGKVAEVELAAGQVRWLDAQRHAGENIGDTDSDVVFIELKEPPDSGTVDDGVRPLGPA</sequence>
<evidence type="ECO:0000313" key="2">
    <source>
        <dbReference type="Proteomes" id="UP000322244"/>
    </source>
</evidence>
<dbReference type="InterPro" id="IPR014710">
    <property type="entry name" value="RmlC-like_jellyroll"/>
</dbReference>
<dbReference type="EMBL" id="VLNY01000033">
    <property type="protein sequence ID" value="KAA0015873.1"/>
    <property type="molecule type" value="Genomic_DNA"/>
</dbReference>
<dbReference type="RefSeq" id="WP_149433347.1">
    <property type="nucleotide sequence ID" value="NZ_VLNY01000033.1"/>
</dbReference>
<comment type="caution">
    <text evidence="1">The sequence shown here is derived from an EMBL/GenBank/DDBJ whole genome shotgun (WGS) entry which is preliminary data.</text>
</comment>
<dbReference type="OrthoDB" id="7060081at2"/>
<dbReference type="SUPFAM" id="SSF51182">
    <property type="entry name" value="RmlC-like cupins"/>
    <property type="match status" value="1"/>
</dbReference>
<dbReference type="Gene3D" id="2.60.120.10">
    <property type="entry name" value="Jelly Rolls"/>
    <property type="match status" value="1"/>
</dbReference>
<gene>
    <name evidence="1" type="ORF">FOY51_26915</name>
</gene>
<proteinExistence type="predicted"/>
<reference evidence="1 2" key="1">
    <citation type="submission" date="2019-07" db="EMBL/GenBank/DDBJ databases">
        <title>Rhodococcus cavernicolus sp. nov., isolated from a cave.</title>
        <authorList>
            <person name="Lee S.D."/>
        </authorList>
    </citation>
    <scope>NUCLEOTIDE SEQUENCE [LARGE SCALE GENOMIC DNA]</scope>
    <source>
        <strain evidence="1 2">C1-24</strain>
    </source>
</reference>